<proteinExistence type="predicted"/>
<protein>
    <submittedName>
        <fullName evidence="1">Unnamed protein product</fullName>
    </submittedName>
</protein>
<evidence type="ECO:0000313" key="1">
    <source>
        <dbReference type="EMBL" id="GMF07289.1"/>
    </source>
</evidence>
<name>A0ACB5UC64_AMBMO</name>
<dbReference type="Proteomes" id="UP001165064">
    <property type="component" value="Unassembled WGS sequence"/>
</dbReference>
<gene>
    <name evidence="1" type="ORF">Amon02_001283700</name>
</gene>
<comment type="caution">
    <text evidence="1">The sequence shown here is derived from an EMBL/GenBank/DDBJ whole genome shotgun (WGS) entry which is preliminary data.</text>
</comment>
<dbReference type="EMBL" id="BSXS01016101">
    <property type="protein sequence ID" value="GMF07289.1"/>
    <property type="molecule type" value="Genomic_DNA"/>
</dbReference>
<organism evidence="1 2">
    <name type="scientific">Ambrosiozyma monospora</name>
    <name type="common">Yeast</name>
    <name type="synonym">Endomycopsis monosporus</name>
    <dbReference type="NCBI Taxonomy" id="43982"/>
    <lineage>
        <taxon>Eukaryota</taxon>
        <taxon>Fungi</taxon>
        <taxon>Dikarya</taxon>
        <taxon>Ascomycota</taxon>
        <taxon>Saccharomycotina</taxon>
        <taxon>Pichiomycetes</taxon>
        <taxon>Pichiales</taxon>
        <taxon>Pichiaceae</taxon>
        <taxon>Ambrosiozyma</taxon>
    </lineage>
</organism>
<keyword evidence="2" id="KW-1185">Reference proteome</keyword>
<evidence type="ECO:0000313" key="2">
    <source>
        <dbReference type="Proteomes" id="UP001165064"/>
    </source>
</evidence>
<sequence length="295" mass="33983">MSLLAQHPELNNIVQESTKETSQDSSQVEEETESKLFTANKFALPYILFILETISNEENISVLHYLTQLLKYYKLKNKEDSTVLYRLSDLSQMVLKMYCAYKNCTLVSFPNKLALPADIFDRLPSNEGTKNFKIDYLKGENTQGELTKLIKERFKKMGTFVDGENVARDKESILANQAIEAQLKKRKRKVRTQAKVVLESDKKKKTKSKQRSRKKRSRYTDDSDDDEEGDESDEEFHVKSRKVASGTGPVRKTSRQRKKVNYGENDDSQDDEQMALDDGEDDNEEKEDDDESGSE</sequence>
<reference evidence="1" key="1">
    <citation type="submission" date="2023-04" db="EMBL/GenBank/DDBJ databases">
        <title>Ambrosiozyma monospora NBRC 10751.</title>
        <authorList>
            <person name="Ichikawa N."/>
            <person name="Sato H."/>
            <person name="Tonouchi N."/>
        </authorList>
    </citation>
    <scope>NUCLEOTIDE SEQUENCE</scope>
    <source>
        <strain evidence="1">NBRC 10751</strain>
    </source>
</reference>
<accession>A0ACB5UC64</accession>